<comment type="caution">
    <text evidence="3">The sequence shown here is derived from an EMBL/GenBank/DDBJ whole genome shotgun (WGS) entry which is preliminary data.</text>
</comment>
<evidence type="ECO:0000313" key="4">
    <source>
        <dbReference type="Proteomes" id="UP001597511"/>
    </source>
</evidence>
<dbReference type="EMBL" id="JBHUOZ010000003">
    <property type="protein sequence ID" value="MFD2921993.1"/>
    <property type="molecule type" value="Genomic_DNA"/>
</dbReference>
<dbReference type="PANTHER" id="PTHR39196">
    <property type="entry name" value="PRIMOSOME, DNAD SUBUNIT"/>
    <property type="match status" value="1"/>
</dbReference>
<protein>
    <submittedName>
        <fullName evidence="3">DUF4373 domain-containing protein</fullName>
    </submittedName>
</protein>
<dbReference type="PANTHER" id="PTHR39196:SF1">
    <property type="entry name" value="PRIMOSOME, DNAD SUBUNIT"/>
    <property type="match status" value="1"/>
</dbReference>
<evidence type="ECO:0000313" key="3">
    <source>
        <dbReference type="EMBL" id="MFD2921993.1"/>
    </source>
</evidence>
<dbReference type="Pfam" id="PF14297">
    <property type="entry name" value="Lin1244_N"/>
    <property type="match status" value="1"/>
</dbReference>
<organism evidence="3 4">
    <name type="scientific">Terrimonas rubra</name>
    <dbReference type="NCBI Taxonomy" id="1035890"/>
    <lineage>
        <taxon>Bacteria</taxon>
        <taxon>Pseudomonadati</taxon>
        <taxon>Bacteroidota</taxon>
        <taxon>Chitinophagia</taxon>
        <taxon>Chitinophagales</taxon>
        <taxon>Chitinophagaceae</taxon>
        <taxon>Terrimonas</taxon>
    </lineage>
</organism>
<accession>A0ABW6ACT2</accession>
<keyword evidence="4" id="KW-1185">Reference proteome</keyword>
<feature type="domain" description="Lin1244/Lin1753-like N-terminal" evidence="2">
    <location>
        <begin position="8"/>
        <end position="101"/>
    </location>
</feature>
<name>A0ABW6ACT2_9BACT</name>
<feature type="compositionally biased region" description="Basic and acidic residues" evidence="1">
    <location>
        <begin position="136"/>
        <end position="162"/>
    </location>
</feature>
<dbReference type="InterPro" id="IPR025400">
    <property type="entry name" value="Lin1244/Lin1753-like_N"/>
</dbReference>
<evidence type="ECO:0000256" key="1">
    <source>
        <dbReference type="SAM" id="MobiDB-lite"/>
    </source>
</evidence>
<feature type="region of interest" description="Disordered" evidence="1">
    <location>
        <begin position="136"/>
        <end position="169"/>
    </location>
</feature>
<reference evidence="4" key="1">
    <citation type="journal article" date="2019" name="Int. J. Syst. Evol. Microbiol.">
        <title>The Global Catalogue of Microorganisms (GCM) 10K type strain sequencing project: providing services to taxonomists for standard genome sequencing and annotation.</title>
        <authorList>
            <consortium name="The Broad Institute Genomics Platform"/>
            <consortium name="The Broad Institute Genome Sequencing Center for Infectious Disease"/>
            <person name="Wu L."/>
            <person name="Ma J."/>
        </authorList>
    </citation>
    <scope>NUCLEOTIDE SEQUENCE [LARGE SCALE GENOMIC DNA]</scope>
    <source>
        <strain evidence="4">KCTC 23299</strain>
    </source>
</reference>
<gene>
    <name evidence="3" type="ORF">ACFS6H_19895</name>
</gene>
<sequence>MAGPGFEYYSVKTNRYQDKKIKRLKRTFGGTGVAIYDYILCEIYREQGCFIVWDDSTAFDVSEYWNIKESLTNEIVKYCCSVGLFDKELLTNEGLLSSKAILTRFIDWSVKAKRKYNIPEKLKKLLEETVKLPEELPKVPEEQQQRKEKESKGKKSKEDIADKPPPSKGFIKPVLDEVIEHFKNKNFEKNLGWPAEKITEKAEQFINHYASKGWVIGKAKMKDWRAAINGQWLKTKSWENESGKRENNVVGKTIEFDPL</sequence>
<dbReference type="RefSeq" id="WP_386103271.1">
    <property type="nucleotide sequence ID" value="NZ_JBHUOZ010000003.1"/>
</dbReference>
<proteinExistence type="predicted"/>
<evidence type="ECO:0000259" key="2">
    <source>
        <dbReference type="Pfam" id="PF14297"/>
    </source>
</evidence>
<dbReference type="Proteomes" id="UP001597511">
    <property type="component" value="Unassembled WGS sequence"/>
</dbReference>